<dbReference type="EMBL" id="CADCVS010000281">
    <property type="protein sequence ID" value="CAA9504841.1"/>
    <property type="molecule type" value="Genomic_DNA"/>
</dbReference>
<protein>
    <submittedName>
        <fullName evidence="2">Uncharacterized protein</fullName>
    </submittedName>
</protein>
<sequence>AARAPHRHGRPLHPPVRAGAHRRAAALHEGGPQAAAWRAPRLARAARPGAARRGRRAGQPDARRADAAL</sequence>
<evidence type="ECO:0000313" key="2">
    <source>
        <dbReference type="EMBL" id="CAA9504841.1"/>
    </source>
</evidence>
<dbReference type="AlphaFoldDB" id="A0A6J4STK8"/>
<name>A0A6J4STK8_9ACTN</name>
<feature type="region of interest" description="Disordered" evidence="1">
    <location>
        <begin position="1"/>
        <end position="69"/>
    </location>
</feature>
<organism evidence="2">
    <name type="scientific">uncultured Solirubrobacteraceae bacterium</name>
    <dbReference type="NCBI Taxonomy" id="1162706"/>
    <lineage>
        <taxon>Bacteria</taxon>
        <taxon>Bacillati</taxon>
        <taxon>Actinomycetota</taxon>
        <taxon>Thermoleophilia</taxon>
        <taxon>Solirubrobacterales</taxon>
        <taxon>Solirubrobacteraceae</taxon>
        <taxon>environmental samples</taxon>
    </lineage>
</organism>
<feature type="non-terminal residue" evidence="2">
    <location>
        <position position="1"/>
    </location>
</feature>
<reference evidence="2" key="1">
    <citation type="submission" date="2020-02" db="EMBL/GenBank/DDBJ databases">
        <authorList>
            <person name="Meier V. D."/>
        </authorList>
    </citation>
    <scope>NUCLEOTIDE SEQUENCE</scope>
    <source>
        <strain evidence="2">AVDCRST_MAG30</strain>
    </source>
</reference>
<accession>A0A6J4STK8</accession>
<proteinExistence type="predicted"/>
<evidence type="ECO:0000256" key="1">
    <source>
        <dbReference type="SAM" id="MobiDB-lite"/>
    </source>
</evidence>
<feature type="compositionally biased region" description="Low complexity" evidence="1">
    <location>
        <begin position="34"/>
        <end position="49"/>
    </location>
</feature>
<feature type="non-terminal residue" evidence="2">
    <location>
        <position position="69"/>
    </location>
</feature>
<gene>
    <name evidence="2" type="ORF">AVDCRST_MAG30-2136</name>
</gene>
<feature type="compositionally biased region" description="Basic residues" evidence="1">
    <location>
        <begin position="1"/>
        <end position="11"/>
    </location>
</feature>